<name>A0ABQ9P3H5_9PEZI</name>
<protein>
    <recommendedName>
        <fullName evidence="3">Lccl domain-containing protein</fullName>
    </recommendedName>
</protein>
<dbReference type="PANTHER" id="PTHR38115:SF1">
    <property type="entry name" value="LIPOCALIN-LIKE DOMAIN-CONTAINING PROTEIN"/>
    <property type="match status" value="1"/>
</dbReference>
<evidence type="ECO:0000313" key="2">
    <source>
        <dbReference type="Proteomes" id="UP001172684"/>
    </source>
</evidence>
<dbReference type="InterPro" id="IPR012674">
    <property type="entry name" value="Calycin"/>
</dbReference>
<gene>
    <name evidence="1" type="ORF">H2201_000921</name>
</gene>
<proteinExistence type="predicted"/>
<organism evidence="1 2">
    <name type="scientific">Coniosporium apollinis</name>
    <dbReference type="NCBI Taxonomy" id="61459"/>
    <lineage>
        <taxon>Eukaryota</taxon>
        <taxon>Fungi</taxon>
        <taxon>Dikarya</taxon>
        <taxon>Ascomycota</taxon>
        <taxon>Pezizomycotina</taxon>
        <taxon>Dothideomycetes</taxon>
        <taxon>Dothideomycetes incertae sedis</taxon>
        <taxon>Coniosporium</taxon>
    </lineage>
</organism>
<evidence type="ECO:0008006" key="3">
    <source>
        <dbReference type="Google" id="ProtNLM"/>
    </source>
</evidence>
<sequence>MAAPETASLKDLNGKWVMNKTLSDETDSVLALQGVGWLTRKAIALATITLHTKEYVDDASVTHIDIDQTATGGIKGTSEQRVLDNQFREHTDHIFGELKGRSRWFKLSDLDESDYDEKYLKEGWEKAIVDGEAIESFVENGKAGWTARQIWGFMEVKGDRRYVRNVVVVKGDQVKRRRLVYDWAGKE</sequence>
<dbReference type="EMBL" id="JAPDRL010000004">
    <property type="protein sequence ID" value="KAJ9669095.1"/>
    <property type="molecule type" value="Genomic_DNA"/>
</dbReference>
<accession>A0ABQ9P3H5</accession>
<evidence type="ECO:0000313" key="1">
    <source>
        <dbReference type="EMBL" id="KAJ9669095.1"/>
    </source>
</evidence>
<reference evidence="1" key="1">
    <citation type="submission" date="2022-10" db="EMBL/GenBank/DDBJ databases">
        <title>Culturing micro-colonial fungi from biological soil crusts in the Mojave desert and describing Neophaeococcomyces mojavensis, and introducing the new genera and species Taxawa tesnikishii.</title>
        <authorList>
            <person name="Kurbessoian T."/>
            <person name="Stajich J.E."/>
        </authorList>
    </citation>
    <scope>NUCLEOTIDE SEQUENCE</scope>
    <source>
        <strain evidence="1">TK_1</strain>
    </source>
</reference>
<keyword evidence="2" id="KW-1185">Reference proteome</keyword>
<comment type="caution">
    <text evidence="1">The sequence shown here is derived from an EMBL/GenBank/DDBJ whole genome shotgun (WGS) entry which is preliminary data.</text>
</comment>
<dbReference type="Gene3D" id="2.40.128.20">
    <property type="match status" value="1"/>
</dbReference>
<dbReference type="PANTHER" id="PTHR38115">
    <property type="entry name" value="LIPOCALIN-LIKE DOMAIN-CONTAINING PROTEIN"/>
    <property type="match status" value="1"/>
</dbReference>
<dbReference type="InterPro" id="IPR053037">
    <property type="entry name" value="Pericyclase_pydY-like"/>
</dbReference>
<dbReference type="Proteomes" id="UP001172684">
    <property type="component" value="Unassembled WGS sequence"/>
</dbReference>